<dbReference type="InterPro" id="IPR010572">
    <property type="entry name" value="Tail_dom"/>
</dbReference>
<feature type="compositionally biased region" description="Polar residues" evidence="1">
    <location>
        <begin position="524"/>
        <end position="536"/>
    </location>
</feature>
<dbReference type="Pfam" id="PF06605">
    <property type="entry name" value="Prophage_tail"/>
    <property type="match status" value="1"/>
</dbReference>
<organism evidence="3">
    <name type="scientific">Siphoviridae sp. ctNYt19</name>
    <dbReference type="NCBI Taxonomy" id="2825472"/>
    <lineage>
        <taxon>Viruses</taxon>
        <taxon>Duplodnaviria</taxon>
        <taxon>Heunggongvirae</taxon>
        <taxon>Uroviricota</taxon>
        <taxon>Caudoviricetes</taxon>
    </lineage>
</organism>
<protein>
    <submittedName>
        <fullName evidence="3">Tail protein</fullName>
    </submittedName>
</protein>
<feature type="domain" description="Tail spike" evidence="2">
    <location>
        <begin position="154"/>
        <end position="371"/>
    </location>
</feature>
<dbReference type="NCBIfam" id="TIGR01665">
    <property type="entry name" value="put_anti_recept"/>
    <property type="match status" value="1"/>
</dbReference>
<name>A0A8S5QK69_9CAUD</name>
<dbReference type="EMBL" id="BK015669">
    <property type="protein sequence ID" value="DAE19185.1"/>
    <property type="molecule type" value="Genomic_DNA"/>
</dbReference>
<dbReference type="InterPro" id="IPR007119">
    <property type="entry name" value="Phage_tail_spike_N"/>
</dbReference>
<evidence type="ECO:0000256" key="1">
    <source>
        <dbReference type="SAM" id="MobiDB-lite"/>
    </source>
</evidence>
<sequence>MYVVKLINGINETIIHGNIEKITNGKIKEEINAIPSFSFSIYPNNVGYQLLTPFYTKVEVYDEKHQHIAFNGRVLVVEPSMDSSGLILKRVTCEGKLAYLNDTIQEYCAPKNWTTKGLLQQILKVHNARVDVSKVINLGNVQAVDANDNIYVGIQYDSSWKTLVEKLVKKSGGEFQFRNVNGLLYLDYLKQTGEEKSTAIVLAKNMQSITQKIDSSSLITRLYPYGSKIKVKDESGNEKETEERLSISSVNAGKPYVEDAEYLSRYGVVETTQFWDDVNSLEILKSKGAAWLKENNRITVSYEIDAFDLSLIDVDPDELTVGNTYPVRNELLDIDEKLRVISRTIDVIEPQKTTLEFGSKKQTLTNMQTSINQYVVETVEKNVKANAEITQSNIDNTRKYAAEITEDAKSTVVKMVESTNDELKETKLKVKSNGSAIETMQKNVDLIDGSQLSGNNVYYLQTSVAGEPSKDITKWSTIRPASISGQHMWMMAVDVLKNGTEIKHTPVDLTGQPGEAGRGIAGTPKTTYQGSTSGTDVPSGEWSENPPLLNDGMYLWIKRTTSYSDGTSSDEYAVTKNGNTGSIGVGIKDDPIREYYLSTSKTELNGGEWSDTKPQVTTGKFVWTRYKITYTDLHVGYTTPSYDDALDKVYEISSTNKSAIEQLNGSITLLVNRTSENKTNADVLKTELQTLQQQTADAFSRTIQRSEYDKTVNAISEKLDEHGLHIGSDKEDTVTTVDTNGVNVKKSDGTLLAKFDKVDSMLAYLRVVEYLCAGAHRFEAKTTEAEITEFVNGSIKAAEIKATVINWIGDIKTYGNA</sequence>
<feature type="region of interest" description="Disordered" evidence="1">
    <location>
        <begin position="505"/>
        <end position="544"/>
    </location>
</feature>
<reference evidence="3" key="1">
    <citation type="journal article" date="2021" name="Proc. Natl. Acad. Sci. U.S.A.">
        <title>A Catalog of Tens of Thousands of Viruses from Human Metagenomes Reveals Hidden Associations with Chronic Diseases.</title>
        <authorList>
            <person name="Tisza M.J."/>
            <person name="Buck C.B."/>
        </authorList>
    </citation>
    <scope>NUCLEOTIDE SEQUENCE</scope>
    <source>
        <strain evidence="3">CtNYt19</strain>
    </source>
</reference>
<proteinExistence type="predicted"/>
<evidence type="ECO:0000313" key="3">
    <source>
        <dbReference type="EMBL" id="DAE19185.1"/>
    </source>
</evidence>
<evidence type="ECO:0000259" key="2">
    <source>
        <dbReference type="Pfam" id="PF06605"/>
    </source>
</evidence>
<accession>A0A8S5QK69</accession>